<comment type="caution">
    <text evidence="3">The sequence shown here is derived from an EMBL/GenBank/DDBJ whole genome shotgun (WGS) entry which is preliminary data.</text>
</comment>
<name>A0AAV9VAN9_9PEZI</name>
<feature type="compositionally biased region" description="Basic and acidic residues" evidence="1">
    <location>
        <begin position="131"/>
        <end position="140"/>
    </location>
</feature>
<feature type="compositionally biased region" description="Polar residues" evidence="1">
    <location>
        <begin position="208"/>
        <end position="237"/>
    </location>
</feature>
<feature type="compositionally biased region" description="Low complexity" evidence="1">
    <location>
        <begin position="169"/>
        <end position="180"/>
    </location>
</feature>
<feature type="compositionally biased region" description="Polar residues" evidence="1">
    <location>
        <begin position="186"/>
        <end position="197"/>
    </location>
</feature>
<feature type="compositionally biased region" description="Basic and acidic residues" evidence="1">
    <location>
        <begin position="7"/>
        <end position="17"/>
    </location>
</feature>
<sequence length="355" mass="38345">MSIPKRTGVEGETDHCHPQTHPNNQLFPKYKQKKRSPFLAIYSKTFLRRRQDDEISSSLKIQIPSKSRGWLKTLTDFDASQNDPGCGDATEISAGPQETSTIGRDFITPVENGPGNSIPATRGFIPQNSVREGEEGEKITSRTQILQPSTAPPSTTTQRPLNEQPSSPPNDQDPNNTTPPARGPGSISTRLSTSITESIPIPLIPLAPSTTRDVSNPGQPTNEPGLTTQIQENTPQGSPLERTILAPGASEKGSYFTTLSSSIVFRTYTSNDQLYTSPTLLTTLPPSDNSFVTTVTTTQQIITATAYTTTNDSSLKPAVIGGAVAGSLAVILLAFASFYFFLLRRRQKVRDVGLG</sequence>
<reference evidence="3 4" key="1">
    <citation type="submission" date="2019-10" db="EMBL/GenBank/DDBJ databases">
        <authorList>
            <person name="Palmer J.M."/>
        </authorList>
    </citation>
    <scope>NUCLEOTIDE SEQUENCE [LARGE SCALE GENOMIC DNA]</scope>
    <source>
        <strain evidence="3 4">TWF730</strain>
    </source>
</reference>
<dbReference type="Proteomes" id="UP001373714">
    <property type="component" value="Unassembled WGS sequence"/>
</dbReference>
<gene>
    <name evidence="3" type="ORF">TWF730_007943</name>
</gene>
<feature type="compositionally biased region" description="Low complexity" evidence="1">
    <location>
        <begin position="147"/>
        <end position="160"/>
    </location>
</feature>
<evidence type="ECO:0000256" key="2">
    <source>
        <dbReference type="SAM" id="Phobius"/>
    </source>
</evidence>
<feature type="region of interest" description="Disordered" evidence="1">
    <location>
        <begin position="1"/>
        <end position="27"/>
    </location>
</feature>
<feature type="transmembrane region" description="Helical" evidence="2">
    <location>
        <begin position="318"/>
        <end position="342"/>
    </location>
</feature>
<keyword evidence="2" id="KW-1133">Transmembrane helix</keyword>
<keyword evidence="4" id="KW-1185">Reference proteome</keyword>
<keyword evidence="2" id="KW-0472">Membrane</keyword>
<evidence type="ECO:0000256" key="1">
    <source>
        <dbReference type="SAM" id="MobiDB-lite"/>
    </source>
</evidence>
<dbReference type="EMBL" id="JAVHNS010000004">
    <property type="protein sequence ID" value="KAK6358618.1"/>
    <property type="molecule type" value="Genomic_DNA"/>
</dbReference>
<dbReference type="AlphaFoldDB" id="A0AAV9VAN9"/>
<evidence type="ECO:0000313" key="3">
    <source>
        <dbReference type="EMBL" id="KAK6358618.1"/>
    </source>
</evidence>
<feature type="region of interest" description="Disordered" evidence="1">
    <location>
        <begin position="81"/>
        <end position="239"/>
    </location>
</feature>
<dbReference type="CDD" id="cd12087">
    <property type="entry name" value="TM_EGFR-like"/>
    <property type="match status" value="1"/>
</dbReference>
<proteinExistence type="predicted"/>
<keyword evidence="2" id="KW-0812">Transmembrane</keyword>
<organism evidence="3 4">
    <name type="scientific">Orbilia blumenaviensis</name>
    <dbReference type="NCBI Taxonomy" id="1796055"/>
    <lineage>
        <taxon>Eukaryota</taxon>
        <taxon>Fungi</taxon>
        <taxon>Dikarya</taxon>
        <taxon>Ascomycota</taxon>
        <taxon>Pezizomycotina</taxon>
        <taxon>Orbiliomycetes</taxon>
        <taxon>Orbiliales</taxon>
        <taxon>Orbiliaceae</taxon>
        <taxon>Orbilia</taxon>
    </lineage>
</organism>
<protein>
    <submittedName>
        <fullName evidence="3">Uncharacterized protein</fullName>
    </submittedName>
</protein>
<evidence type="ECO:0000313" key="4">
    <source>
        <dbReference type="Proteomes" id="UP001373714"/>
    </source>
</evidence>
<accession>A0AAV9VAN9</accession>